<proteinExistence type="predicted"/>
<reference evidence="1 2" key="1">
    <citation type="submission" date="2023-03" db="EMBL/GenBank/DDBJ databases">
        <title>Bacillus Genome Sequencing.</title>
        <authorList>
            <person name="Dunlap C."/>
        </authorList>
    </citation>
    <scope>NUCLEOTIDE SEQUENCE [LARGE SCALE GENOMIC DNA]</scope>
    <source>
        <strain evidence="1 2">B-59205</strain>
    </source>
</reference>
<accession>A0AAW9NS36</accession>
<dbReference type="AlphaFoldDB" id="A0AAW9NS36"/>
<comment type="caution">
    <text evidence="1">The sequence shown here is derived from an EMBL/GenBank/DDBJ whole genome shotgun (WGS) entry which is preliminary data.</text>
</comment>
<dbReference type="EMBL" id="JARSFG010000005">
    <property type="protein sequence ID" value="MEC1177616.1"/>
    <property type="molecule type" value="Genomic_DNA"/>
</dbReference>
<dbReference type="InterPro" id="IPR046078">
    <property type="entry name" value="DUF6096"/>
</dbReference>
<gene>
    <name evidence="1" type="ORF">P9B03_03895</name>
</gene>
<evidence type="ECO:0000313" key="1">
    <source>
        <dbReference type="EMBL" id="MEC1177616.1"/>
    </source>
</evidence>
<organism evidence="1 2">
    <name type="scientific">Metasolibacillus meyeri</name>
    <dbReference type="NCBI Taxonomy" id="1071052"/>
    <lineage>
        <taxon>Bacteria</taxon>
        <taxon>Bacillati</taxon>
        <taxon>Bacillota</taxon>
        <taxon>Bacilli</taxon>
        <taxon>Bacillales</taxon>
        <taxon>Caryophanaceae</taxon>
        <taxon>Metasolibacillus</taxon>
    </lineage>
</organism>
<dbReference type="Pfam" id="PF19591">
    <property type="entry name" value="DUF6096"/>
    <property type="match status" value="1"/>
</dbReference>
<name>A0AAW9NS36_9BACL</name>
<keyword evidence="2" id="KW-1185">Reference proteome</keyword>
<sequence>MKYTSLSYGGEELKLRITAAATIDLEKKLGGRNPLDILMGVQDGNMPSISSVLLILHASVQKFHHGFKFDDIVALYDNYVEDGNAYTDLLPMLIEVFKVSGFFPNKATTKEVTLENQ</sequence>
<dbReference type="Proteomes" id="UP001344888">
    <property type="component" value="Unassembled WGS sequence"/>
</dbReference>
<dbReference type="RefSeq" id="WP_326122040.1">
    <property type="nucleotide sequence ID" value="NZ_JARSFG010000005.1"/>
</dbReference>
<evidence type="ECO:0000313" key="2">
    <source>
        <dbReference type="Proteomes" id="UP001344888"/>
    </source>
</evidence>
<protein>
    <submittedName>
        <fullName evidence="1">DUF6096 family protein</fullName>
    </submittedName>
</protein>